<gene>
    <name evidence="1" type="ORF">C8E97_5127</name>
</gene>
<accession>A0A495W9F6</accession>
<dbReference type="EMBL" id="RBXO01000001">
    <property type="protein sequence ID" value="RKT56428.1"/>
    <property type="molecule type" value="Genomic_DNA"/>
</dbReference>
<protein>
    <submittedName>
        <fullName evidence="1">Uncharacterized protein</fullName>
    </submittedName>
</protein>
<dbReference type="AlphaFoldDB" id="A0A495W9F6"/>
<keyword evidence="2" id="KW-1185">Reference proteome</keyword>
<reference evidence="1 2" key="1">
    <citation type="submission" date="2018-10" db="EMBL/GenBank/DDBJ databases">
        <title>Sequencing the genomes of 1000 actinobacteria strains.</title>
        <authorList>
            <person name="Klenk H.-P."/>
        </authorList>
    </citation>
    <scope>NUCLEOTIDE SEQUENCE [LARGE SCALE GENOMIC DNA]</scope>
    <source>
        <strain evidence="1 2">DSM 43800</strain>
    </source>
</reference>
<dbReference type="RefSeq" id="WP_281275464.1">
    <property type="nucleotide sequence ID" value="NZ_RBXO01000001.1"/>
</dbReference>
<dbReference type="Proteomes" id="UP000282084">
    <property type="component" value="Unassembled WGS sequence"/>
</dbReference>
<evidence type="ECO:0000313" key="1">
    <source>
        <dbReference type="EMBL" id="RKT56428.1"/>
    </source>
</evidence>
<comment type="caution">
    <text evidence="1">The sequence shown here is derived from an EMBL/GenBank/DDBJ whole genome shotgun (WGS) entry which is preliminary data.</text>
</comment>
<evidence type="ECO:0000313" key="2">
    <source>
        <dbReference type="Proteomes" id="UP000282084"/>
    </source>
</evidence>
<name>A0A495W9F6_9PSEU</name>
<sequence>MAQEIETHEAPSSGLLLSAEALTGAVDRLKTGGDENDNND</sequence>
<organism evidence="1 2">
    <name type="scientific">Saccharothrix australiensis</name>
    <dbReference type="NCBI Taxonomy" id="2072"/>
    <lineage>
        <taxon>Bacteria</taxon>
        <taxon>Bacillati</taxon>
        <taxon>Actinomycetota</taxon>
        <taxon>Actinomycetes</taxon>
        <taxon>Pseudonocardiales</taxon>
        <taxon>Pseudonocardiaceae</taxon>
        <taxon>Saccharothrix</taxon>
    </lineage>
</organism>
<proteinExistence type="predicted"/>